<dbReference type="CDD" id="cd00265">
    <property type="entry name" value="MADS_MEF2_like"/>
    <property type="match status" value="1"/>
</dbReference>
<evidence type="ECO:0000259" key="10">
    <source>
        <dbReference type="PROSITE" id="PS51297"/>
    </source>
</evidence>
<dbReference type="GO" id="GO:0005634">
    <property type="term" value="C:nucleus"/>
    <property type="evidence" value="ECO:0007669"/>
    <property type="project" value="UniProtKB-SubCell"/>
</dbReference>
<dbReference type="PROSITE" id="PS00350">
    <property type="entry name" value="MADS_BOX_1"/>
    <property type="match status" value="1"/>
</dbReference>
<evidence type="ECO:0000256" key="3">
    <source>
        <dbReference type="ARBA" id="ARBA00023125"/>
    </source>
</evidence>
<dbReference type="SUPFAM" id="SSF55455">
    <property type="entry name" value="SRF-like"/>
    <property type="match status" value="1"/>
</dbReference>
<dbReference type="InterPro" id="IPR050142">
    <property type="entry name" value="MADS-box/MEF2_TF"/>
</dbReference>
<reference evidence="11" key="2">
    <citation type="journal article" date="2008" name="Plant Biotechnol. (Sheffield)">
        <title>Immediate induction of APETALA1-like gene expression following a single short-day in Pharbitis nil.</title>
        <authorList>
            <person name="Sasaki R."/>
            <person name="Kikuchi R."/>
            <person name="Sage-Ono K."/>
            <person name="Kamada H."/>
            <person name="Ono M."/>
        </authorList>
    </citation>
    <scope>NUCLEOTIDE SEQUENCE</scope>
</reference>
<keyword evidence="4" id="KW-0804">Transcription</keyword>
<reference evidence="11" key="1">
    <citation type="journal article" date="2008" name="Physiol. Plantarum">
        <title>PnMADS1, encoding an StMADS11-clade protein, acts as a repressor of flowering in Pharbitis nil.</title>
        <authorList>
            <person name="Kikuchi R."/>
            <person name="Sage-Ono K."/>
            <person name="Kamada H."/>
            <person name="Handa H."/>
            <person name="Ono M."/>
        </authorList>
    </citation>
    <scope>NUCLEOTIDE SEQUENCE</scope>
</reference>
<dbReference type="PROSITE" id="PS51297">
    <property type="entry name" value="K_BOX"/>
    <property type="match status" value="1"/>
</dbReference>
<evidence type="ECO:0000256" key="8">
    <source>
        <dbReference type="SAM" id="MobiDB-lite"/>
    </source>
</evidence>
<comment type="function">
    <text evidence="6">Probable transcription factor.</text>
</comment>
<dbReference type="GO" id="GO:0000977">
    <property type="term" value="F:RNA polymerase II transcription regulatory region sequence-specific DNA binding"/>
    <property type="evidence" value="ECO:0007669"/>
    <property type="project" value="InterPro"/>
</dbReference>
<dbReference type="Pfam" id="PF01486">
    <property type="entry name" value="K-box"/>
    <property type="match status" value="1"/>
</dbReference>
<dbReference type="GO" id="GO:0046983">
    <property type="term" value="F:protein dimerization activity"/>
    <property type="evidence" value="ECO:0007669"/>
    <property type="project" value="InterPro"/>
</dbReference>
<keyword evidence="7" id="KW-0175">Coiled coil</keyword>
<dbReference type="GO" id="GO:0045944">
    <property type="term" value="P:positive regulation of transcription by RNA polymerase II"/>
    <property type="evidence" value="ECO:0007669"/>
    <property type="project" value="InterPro"/>
</dbReference>
<dbReference type="GeneID" id="109175726"/>
<feature type="coiled-coil region" evidence="7">
    <location>
        <begin position="88"/>
        <end position="174"/>
    </location>
</feature>
<evidence type="ECO:0000256" key="7">
    <source>
        <dbReference type="SAM" id="Coils"/>
    </source>
</evidence>
<dbReference type="EMBL" id="AB302848">
    <property type="protein sequence ID" value="BAG71406.1"/>
    <property type="molecule type" value="mRNA"/>
</dbReference>
<keyword evidence="2" id="KW-0805">Transcription regulation</keyword>
<proteinExistence type="evidence at transcript level"/>
<dbReference type="GO" id="GO:0003700">
    <property type="term" value="F:DNA-binding transcription factor activity"/>
    <property type="evidence" value="ECO:0007669"/>
    <property type="project" value="InterPro"/>
</dbReference>
<dbReference type="AlphaFoldDB" id="B5MEM4"/>
<name>B5MEM4_IPONI</name>
<feature type="domain" description="MADS-box" evidence="9">
    <location>
        <begin position="1"/>
        <end position="61"/>
    </location>
</feature>
<dbReference type="Pfam" id="PF00319">
    <property type="entry name" value="SRF-TF"/>
    <property type="match status" value="1"/>
</dbReference>
<protein>
    <submittedName>
        <fullName evidence="11">Transcription factor PnAP1</fullName>
    </submittedName>
</protein>
<dbReference type="InterPro" id="IPR036879">
    <property type="entry name" value="TF_MADSbox_sf"/>
</dbReference>
<evidence type="ECO:0000256" key="2">
    <source>
        <dbReference type="ARBA" id="ARBA00023015"/>
    </source>
</evidence>
<sequence length="255" mass="29054">MGRGKVELKRIENKINRQVTFSKRRGGLVKKAHEISVLCDAEVGLIVFSHKGKLFEYSTDSCMEKILERYERYSYAERRLLANNSESSENWTLEYAKLKAKVELLKRNHKHYMGEDLDTLSLKDLQNLEQQLDSSLKLIRSRRNQLLYESLSELQKKERAIREENNMLAKKIKEKEKSAAAAAAAQPQAPWEQQNHQVPPGSSSFLFQQPSLPGLNIGGSYQGGEAADEARRNNNDLDLNLDSLYPPCHLGCFAS</sequence>
<evidence type="ECO:0000256" key="1">
    <source>
        <dbReference type="ARBA" id="ARBA00004123"/>
    </source>
</evidence>
<feature type="compositionally biased region" description="Polar residues" evidence="8">
    <location>
        <begin position="191"/>
        <end position="206"/>
    </location>
</feature>
<dbReference type="KEGG" id="ini:109175726"/>
<feature type="domain" description="K-box" evidence="10">
    <location>
        <begin position="88"/>
        <end position="178"/>
    </location>
</feature>
<dbReference type="FunFam" id="3.40.1810.10:FF:000003">
    <property type="entry name" value="MADS-box transcription factor MADS-MC"/>
    <property type="match status" value="1"/>
</dbReference>
<gene>
    <name evidence="11" type="primary">PnAP1</name>
</gene>
<dbReference type="OrthoDB" id="1898716at2759"/>
<dbReference type="PROSITE" id="PS50066">
    <property type="entry name" value="MADS_BOX_2"/>
    <property type="match status" value="1"/>
</dbReference>
<keyword evidence="5" id="KW-0539">Nucleus</keyword>
<evidence type="ECO:0000256" key="5">
    <source>
        <dbReference type="ARBA" id="ARBA00023242"/>
    </source>
</evidence>
<accession>B5MEM4</accession>
<evidence type="ECO:0000256" key="6">
    <source>
        <dbReference type="ARBA" id="ARBA00037260"/>
    </source>
</evidence>
<dbReference type="InterPro" id="IPR002100">
    <property type="entry name" value="TF_MADSbox"/>
</dbReference>
<evidence type="ECO:0000313" key="11">
    <source>
        <dbReference type="EMBL" id="BAG71406.1"/>
    </source>
</evidence>
<evidence type="ECO:0000259" key="9">
    <source>
        <dbReference type="PROSITE" id="PS50066"/>
    </source>
</evidence>
<dbReference type="SMART" id="SM00432">
    <property type="entry name" value="MADS"/>
    <property type="match status" value="1"/>
</dbReference>
<keyword evidence="3" id="KW-0238">DNA-binding</keyword>
<organism evidence="11">
    <name type="scientific">Ipomoea nil</name>
    <name type="common">Japanese morning glory</name>
    <name type="synonym">Pharbitis nil</name>
    <dbReference type="NCBI Taxonomy" id="35883"/>
    <lineage>
        <taxon>Eukaryota</taxon>
        <taxon>Viridiplantae</taxon>
        <taxon>Streptophyta</taxon>
        <taxon>Embryophyta</taxon>
        <taxon>Tracheophyta</taxon>
        <taxon>Spermatophyta</taxon>
        <taxon>Magnoliopsida</taxon>
        <taxon>eudicotyledons</taxon>
        <taxon>Gunneridae</taxon>
        <taxon>Pentapetalae</taxon>
        <taxon>asterids</taxon>
        <taxon>lamiids</taxon>
        <taxon>Solanales</taxon>
        <taxon>Convolvulaceae</taxon>
        <taxon>Ipomoeeae</taxon>
        <taxon>Ipomoea</taxon>
    </lineage>
</organism>
<dbReference type="PANTHER" id="PTHR48019">
    <property type="entry name" value="SERUM RESPONSE FACTOR HOMOLOG"/>
    <property type="match status" value="1"/>
</dbReference>
<dbReference type="PRINTS" id="PR00404">
    <property type="entry name" value="MADSDOMAIN"/>
</dbReference>
<feature type="compositionally biased region" description="Low complexity" evidence="8">
    <location>
        <begin position="179"/>
        <end position="190"/>
    </location>
</feature>
<dbReference type="InterPro" id="IPR002487">
    <property type="entry name" value="TF_Kbox"/>
</dbReference>
<dbReference type="InterPro" id="IPR033896">
    <property type="entry name" value="MEF2-like_N"/>
</dbReference>
<evidence type="ECO:0000256" key="4">
    <source>
        <dbReference type="ARBA" id="ARBA00023163"/>
    </source>
</evidence>
<dbReference type="Gene3D" id="3.40.1810.10">
    <property type="entry name" value="Transcription factor, MADS-box"/>
    <property type="match status" value="1"/>
</dbReference>
<comment type="subcellular location">
    <subcellularLocation>
        <location evidence="1">Nucleus</location>
    </subcellularLocation>
</comment>
<feature type="region of interest" description="Disordered" evidence="8">
    <location>
        <begin position="178"/>
        <end position="206"/>
    </location>
</feature>